<proteinExistence type="predicted"/>
<dbReference type="AlphaFoldDB" id="A0A7N0T6W7"/>
<name>A0A7N0T6W7_KALFE</name>
<sequence length="155" mass="18247">MKAIENQRQQQWWSRLSTSIERLSYRNATLILSLFNLLLFLLLVHDLFLSSSSSAHQFLSNSDQQQGRESEQIRLAMQPFRLIQALRDIELENENLHTALHEDPKQTAALDLSNRLKDIHSYNDASSLKALAEWRRRKMERARKRETERNVTSQD</sequence>
<keyword evidence="2" id="KW-1185">Reference proteome</keyword>
<dbReference type="OMA" id="AYTRNKF"/>
<dbReference type="PANTHER" id="PTHR33344:SF7">
    <property type="entry name" value="TRANSMEMBRANE PROTEIN"/>
    <property type="match status" value="1"/>
</dbReference>
<dbReference type="EnsemblPlants" id="Kaladp0024s0605.1.v1.1">
    <property type="protein sequence ID" value="Kaladp0024s0605.1.v1.1"/>
    <property type="gene ID" value="Kaladp0024s0605.v1.1"/>
</dbReference>
<evidence type="ECO:0000313" key="1">
    <source>
        <dbReference type="EnsemblPlants" id="Kaladp0024s0605.1.v1.1"/>
    </source>
</evidence>
<dbReference type="Proteomes" id="UP000594263">
    <property type="component" value="Unplaced"/>
</dbReference>
<evidence type="ECO:0008006" key="3">
    <source>
        <dbReference type="Google" id="ProtNLM"/>
    </source>
</evidence>
<evidence type="ECO:0000313" key="2">
    <source>
        <dbReference type="Proteomes" id="UP000594263"/>
    </source>
</evidence>
<protein>
    <recommendedName>
        <fullName evidence="3">Transmembrane protein</fullName>
    </recommendedName>
</protein>
<reference evidence="1" key="1">
    <citation type="submission" date="2021-01" db="UniProtKB">
        <authorList>
            <consortium name="EnsemblPlants"/>
        </authorList>
    </citation>
    <scope>IDENTIFICATION</scope>
</reference>
<accession>A0A7N0T6W7</accession>
<dbReference type="PANTHER" id="PTHR33344">
    <property type="entry name" value="OS02G0761600 PROTEIN"/>
    <property type="match status" value="1"/>
</dbReference>
<dbReference type="Gramene" id="Kaladp0024s0605.1.v1.1">
    <property type="protein sequence ID" value="Kaladp0024s0605.1.v1.1"/>
    <property type="gene ID" value="Kaladp0024s0605.v1.1"/>
</dbReference>
<organism evidence="1 2">
    <name type="scientific">Kalanchoe fedtschenkoi</name>
    <name type="common">Lavender scallops</name>
    <name type="synonym">South American air plant</name>
    <dbReference type="NCBI Taxonomy" id="63787"/>
    <lineage>
        <taxon>Eukaryota</taxon>
        <taxon>Viridiplantae</taxon>
        <taxon>Streptophyta</taxon>
        <taxon>Embryophyta</taxon>
        <taxon>Tracheophyta</taxon>
        <taxon>Spermatophyta</taxon>
        <taxon>Magnoliopsida</taxon>
        <taxon>eudicotyledons</taxon>
        <taxon>Gunneridae</taxon>
        <taxon>Pentapetalae</taxon>
        <taxon>Saxifragales</taxon>
        <taxon>Crassulaceae</taxon>
        <taxon>Kalanchoe</taxon>
    </lineage>
</organism>